<feature type="region of interest" description="Disordered" evidence="6">
    <location>
        <begin position="162"/>
        <end position="226"/>
    </location>
</feature>
<dbReference type="SMART" id="SM00119">
    <property type="entry name" value="HECTc"/>
    <property type="match status" value="1"/>
</dbReference>
<name>A0A179I454_CORDF</name>
<dbReference type="Gene3D" id="6.10.130.10">
    <property type="entry name" value="Ubiquitin-protein ligase E3A, N-terminal zinc-binding domain (AZUL)"/>
    <property type="match status" value="1"/>
</dbReference>
<dbReference type="Gene3D" id="3.30.2410.10">
    <property type="entry name" value="Hect, E3 ligase catalytic domain"/>
    <property type="match status" value="1"/>
</dbReference>
<dbReference type="Proteomes" id="UP000243081">
    <property type="component" value="Unassembled WGS sequence"/>
</dbReference>
<accession>A0A179I454</accession>
<keyword evidence="9" id="KW-1185">Reference proteome</keyword>
<dbReference type="OrthoDB" id="5981550at2759"/>
<comment type="caution">
    <text evidence="8">The sequence shown here is derived from an EMBL/GenBank/DDBJ whole genome shotgun (WGS) entry which is preliminary data.</text>
</comment>
<feature type="region of interest" description="Disordered" evidence="6">
    <location>
        <begin position="265"/>
        <end position="352"/>
    </location>
</feature>
<protein>
    <recommendedName>
        <fullName evidence="2">HECT-type E3 ubiquitin transferase</fullName>
        <ecNumber evidence="2">2.3.2.26</ecNumber>
    </recommendedName>
</protein>
<organism evidence="8 9">
    <name type="scientific">Cordyceps confragosa</name>
    <name type="common">Lecanicillium lecanii</name>
    <dbReference type="NCBI Taxonomy" id="2714763"/>
    <lineage>
        <taxon>Eukaryota</taxon>
        <taxon>Fungi</taxon>
        <taxon>Dikarya</taxon>
        <taxon>Ascomycota</taxon>
        <taxon>Pezizomycotina</taxon>
        <taxon>Sordariomycetes</taxon>
        <taxon>Hypocreomycetidae</taxon>
        <taxon>Hypocreales</taxon>
        <taxon>Cordycipitaceae</taxon>
        <taxon>Akanthomyces</taxon>
    </lineage>
</organism>
<feature type="region of interest" description="Disordered" evidence="6">
    <location>
        <begin position="1"/>
        <end position="25"/>
    </location>
</feature>
<dbReference type="InterPro" id="IPR044611">
    <property type="entry name" value="E3A/B/C-like"/>
</dbReference>
<dbReference type="Gene3D" id="3.30.2160.10">
    <property type="entry name" value="Hect, E3 ligase catalytic domain"/>
    <property type="match status" value="1"/>
</dbReference>
<feature type="region of interest" description="Disordered" evidence="6">
    <location>
        <begin position="414"/>
        <end position="454"/>
    </location>
</feature>
<sequence length="1253" mass="141630">MSAQALRLPERSVSDSNRRPDGLSDGDDRYDLFAGLWQESAFVRLPSDAPPQLSPFVRDIENPRRVYAIHRASRRHDFQLLVQLYIHQLRDGCGSTTCNTPTCFSCRRRLVGKSPIRRYNPTSARTLAIYLASQDNPERGICPSLRRTKDTTPAVNNLVFSRFSASKPSHQRSTDCDAQDTSSKAANRSQLQDDLPSKSRGAKVQNTTTNDATREVETSQHPTEICVSERPVTRDYRSFAATTFGTVAFKMIEWLTPNSLDAMSKKISDLDSPGNPPQETAPAPLSEPPSATEKHARDHDDNRDSTVSTCKPSPNTDLRGVAESRGKKEQSVPKRTSKPAFRPKSTVETTRRKSIEPVCVTTEADNTALHRSTRVNGYHPDKLSRRTKSPTTITFKPAFFENVPIPPAVADEVTVTSSDGEDSTKEEMSKPARPGSTHESGHKTKQQSVEEAEAENLDEAAAIDYPLPQALSQLSIEIIDFICDVYIDDGTSEDLFHGTLGSSDDFSELKDRDGHWARMPRQRDVVYKNDWKAFHEQTLFSVLSDPAALVSSFRKDEKLFDSHSLWYCMLRLTRASPSLVLHSLWMSAASLFSLPEADEEKETSKSRRRSACPAESVISICFHALVALVPVVSDSKTLYDLSRVRSHGLALGNSGASSRRSSGLCLSYNDVFANSQALRLARRLFLSITIRQQHTKPALGSLLEQLDLRNSGMERILEFTQEERLLHETRVPTLLLDWARAVLLHEWDGKAHFHKDGTFYGALLFMDTLYANRNVLLLGEVQFRVEYFSERLDAMRVPVQWMATKSTNDVGNLLDYPYLFRSDMLVTYFRSINFACMSRTFEEASSLKRRMSAIVDPGSLITNPHHKVVLKDMLRTAASKYLVLDIGRTSVLRDAFDQLWRRQKRELLRPLKIHLGEDTGEEGFDSGGVQQEFFRLAIAECLDPVYGAFTVDDKNYMAWFKPQSAVEDWKFELMGLLLSLAVYNGLTLPVNFPKAFYRKLLGEPVDQLYHIADGWPELTSGLTTLLEWDEKDGLVEDIFARTYEFSVPGVGKDVTIHMLEDKHKEKPGSPISNLADVPEAPYVTNENRDDYVADYIRYLTDYSVRHQFDCFRRGFVACLPEKSLTLLTPSILQSVVEGVQEIDISELRRYTRYVGWDTSHHTVRDFWSIVKRYDDRMKRKLLEFVTASDRVPVSGLKNVQFIIQKNGEESEGGHLPTAYTCYGTLLLPEYHDKEVLRERLGMALENAQGFGFA</sequence>
<dbReference type="Pfam" id="PF00632">
    <property type="entry name" value="HECT"/>
    <property type="match status" value="1"/>
</dbReference>
<feature type="compositionally biased region" description="Basic and acidic residues" evidence="6">
    <location>
        <begin position="8"/>
        <end position="25"/>
    </location>
</feature>
<reference evidence="8 9" key="1">
    <citation type="submission" date="2016-03" db="EMBL/GenBank/DDBJ databases">
        <title>Fine-scale spatial genetic structure of a fungal parasite of coffee scale insects.</title>
        <authorList>
            <person name="Jackson D."/>
            <person name="Zemenick K.A."/>
            <person name="Malloure B."/>
            <person name="Quandt C.A."/>
            <person name="James T.Y."/>
        </authorList>
    </citation>
    <scope>NUCLEOTIDE SEQUENCE [LARGE SCALE GENOMIC DNA]</scope>
    <source>
        <strain evidence="8 9">UM487</strain>
    </source>
</reference>
<feature type="active site" description="Glycyl thioester intermediate" evidence="5">
    <location>
        <position position="1221"/>
    </location>
</feature>
<comment type="catalytic activity">
    <reaction evidence="1">
        <text>S-ubiquitinyl-[E2 ubiquitin-conjugating enzyme]-L-cysteine + [acceptor protein]-L-lysine = [E2 ubiquitin-conjugating enzyme]-L-cysteine + N(6)-ubiquitinyl-[acceptor protein]-L-lysine.</text>
        <dbReference type="EC" id="2.3.2.26"/>
    </reaction>
</comment>
<dbReference type="PANTHER" id="PTHR45700">
    <property type="entry name" value="UBIQUITIN-PROTEIN LIGASE E3C"/>
    <property type="match status" value="1"/>
</dbReference>
<evidence type="ECO:0000256" key="2">
    <source>
        <dbReference type="ARBA" id="ARBA00012485"/>
    </source>
</evidence>
<evidence type="ECO:0000313" key="8">
    <source>
        <dbReference type="EMBL" id="OAQ97004.1"/>
    </source>
</evidence>
<dbReference type="AlphaFoldDB" id="A0A179I454"/>
<feature type="compositionally biased region" description="Polar residues" evidence="6">
    <location>
        <begin position="179"/>
        <end position="192"/>
    </location>
</feature>
<gene>
    <name evidence="8" type="ORF">LLEC1_05987</name>
</gene>
<evidence type="ECO:0000313" key="9">
    <source>
        <dbReference type="Proteomes" id="UP000243081"/>
    </source>
</evidence>
<evidence type="ECO:0000256" key="6">
    <source>
        <dbReference type="SAM" id="MobiDB-lite"/>
    </source>
</evidence>
<feature type="compositionally biased region" description="Polar residues" evidence="6">
    <location>
        <begin position="305"/>
        <end position="316"/>
    </location>
</feature>
<dbReference type="PANTHER" id="PTHR45700:SF8">
    <property type="entry name" value="HECT-TYPE E3 UBIQUITIN TRANSFERASE"/>
    <property type="match status" value="1"/>
</dbReference>
<dbReference type="OMA" id="PEDFHTP"/>
<evidence type="ECO:0000256" key="5">
    <source>
        <dbReference type="PROSITE-ProRule" id="PRU00104"/>
    </source>
</evidence>
<feature type="compositionally biased region" description="Basic and acidic residues" evidence="6">
    <location>
        <begin position="292"/>
        <end position="304"/>
    </location>
</feature>
<dbReference type="EMBL" id="LUKN01003754">
    <property type="protein sequence ID" value="OAQ97004.1"/>
    <property type="molecule type" value="Genomic_DNA"/>
</dbReference>
<dbReference type="SUPFAM" id="SSF56204">
    <property type="entry name" value="Hect, E3 ligase catalytic domain"/>
    <property type="match status" value="1"/>
</dbReference>
<dbReference type="InterPro" id="IPR035983">
    <property type="entry name" value="Hect_E3_ubiquitin_ligase"/>
</dbReference>
<dbReference type="InterPro" id="IPR032353">
    <property type="entry name" value="AZUL"/>
</dbReference>
<dbReference type="Gene3D" id="3.90.1750.10">
    <property type="entry name" value="Hect, E3 ligase catalytic domains"/>
    <property type="match status" value="1"/>
</dbReference>
<keyword evidence="4 5" id="KW-0833">Ubl conjugation pathway</keyword>
<keyword evidence="3" id="KW-0808">Transferase</keyword>
<feature type="domain" description="HECT" evidence="7">
    <location>
        <begin position="903"/>
        <end position="1253"/>
    </location>
</feature>
<dbReference type="InterPro" id="IPR042556">
    <property type="entry name" value="AZUL_sf"/>
</dbReference>
<proteinExistence type="predicted"/>
<feature type="compositionally biased region" description="Basic and acidic residues" evidence="6">
    <location>
        <begin position="320"/>
        <end position="332"/>
    </location>
</feature>
<evidence type="ECO:0000259" key="7">
    <source>
        <dbReference type="PROSITE" id="PS50237"/>
    </source>
</evidence>
<evidence type="ECO:0000256" key="4">
    <source>
        <dbReference type="ARBA" id="ARBA00022786"/>
    </source>
</evidence>
<dbReference type="Pfam" id="PF16558">
    <property type="entry name" value="AZUL"/>
    <property type="match status" value="1"/>
</dbReference>
<evidence type="ECO:0000256" key="1">
    <source>
        <dbReference type="ARBA" id="ARBA00000885"/>
    </source>
</evidence>
<dbReference type="FunFam" id="3.30.2410.10:FF:000003">
    <property type="entry name" value="probable E3 ubiquitin-protein ligase HERC4 isoform X1"/>
    <property type="match status" value="1"/>
</dbReference>
<dbReference type="EC" id="2.3.2.26" evidence="2"/>
<dbReference type="PROSITE" id="PS50237">
    <property type="entry name" value="HECT"/>
    <property type="match status" value="1"/>
</dbReference>
<dbReference type="GO" id="GO:0061630">
    <property type="term" value="F:ubiquitin protein ligase activity"/>
    <property type="evidence" value="ECO:0007669"/>
    <property type="project" value="UniProtKB-EC"/>
</dbReference>
<dbReference type="InterPro" id="IPR000569">
    <property type="entry name" value="HECT_dom"/>
</dbReference>
<evidence type="ECO:0000256" key="3">
    <source>
        <dbReference type="ARBA" id="ARBA00022679"/>
    </source>
</evidence>
<dbReference type="GO" id="GO:0000209">
    <property type="term" value="P:protein polyubiquitination"/>
    <property type="evidence" value="ECO:0007669"/>
    <property type="project" value="InterPro"/>
</dbReference>